<comment type="caution">
    <text evidence="1">The sequence shown here is derived from an EMBL/GenBank/DDBJ whole genome shotgun (WGS) entry which is preliminary data.</text>
</comment>
<gene>
    <name evidence="1" type="ORF">E3O23_14935</name>
</gene>
<accession>A0A4V3I661</accession>
<dbReference type="OrthoDB" id="4169718at2"/>
<dbReference type="RefSeq" id="WP_134492353.1">
    <property type="nucleotide sequence ID" value="NZ_SOEZ01000072.1"/>
</dbReference>
<dbReference type="Proteomes" id="UP000297866">
    <property type="component" value="Unassembled WGS sequence"/>
</dbReference>
<name>A0A4V3I661_9MICO</name>
<dbReference type="EMBL" id="SOEZ01000072">
    <property type="protein sequence ID" value="TFB47575.1"/>
    <property type="molecule type" value="Genomic_DNA"/>
</dbReference>
<evidence type="ECO:0000313" key="1">
    <source>
        <dbReference type="EMBL" id="TFB47575.1"/>
    </source>
</evidence>
<evidence type="ECO:0000313" key="2">
    <source>
        <dbReference type="Proteomes" id="UP000297866"/>
    </source>
</evidence>
<proteinExistence type="predicted"/>
<organism evidence="1 2">
    <name type="scientific">Cryobacterium tagatosivorans</name>
    <dbReference type="NCBI Taxonomy" id="1259199"/>
    <lineage>
        <taxon>Bacteria</taxon>
        <taxon>Bacillati</taxon>
        <taxon>Actinomycetota</taxon>
        <taxon>Actinomycetes</taxon>
        <taxon>Micrococcales</taxon>
        <taxon>Microbacteriaceae</taxon>
        <taxon>Cryobacterium</taxon>
    </lineage>
</organism>
<keyword evidence="2" id="KW-1185">Reference proteome</keyword>
<reference evidence="1 2" key="1">
    <citation type="submission" date="2019-03" db="EMBL/GenBank/DDBJ databases">
        <title>Genomics of glacier-inhabiting Cryobacterium strains.</title>
        <authorList>
            <person name="Liu Q."/>
            <person name="Xin Y.-H."/>
        </authorList>
    </citation>
    <scope>NUCLEOTIDE SEQUENCE [LARGE SCALE GENOMIC DNA]</scope>
    <source>
        <strain evidence="1 2">Sr47</strain>
    </source>
</reference>
<sequence length="75" mass="8623">MHRLPRKVIHGGSADDELVSVSAMLDWEEHYAPSPRYHRVNGDRLFHRTSTEEFISVLRVLIWFTTSRPGTFAAA</sequence>
<dbReference type="AlphaFoldDB" id="A0A4V3I661"/>
<protein>
    <submittedName>
        <fullName evidence="1">Uncharacterized protein</fullName>
    </submittedName>
</protein>